<dbReference type="Proteomes" id="UP000032027">
    <property type="component" value="Chromosome"/>
</dbReference>
<evidence type="ECO:0000256" key="8">
    <source>
        <dbReference type="ARBA" id="ARBA00023002"/>
    </source>
</evidence>
<dbReference type="PIRSF" id="PIRSF000099">
    <property type="entry name" value="Histidinol_dh"/>
    <property type="match status" value="1"/>
</dbReference>
<proteinExistence type="inferred from homology"/>
<comment type="pathway">
    <text evidence="2 10">Amino-acid biosynthesis; L-histidine biosynthesis; L-histidine from 5-phospho-alpha-D-ribose 1-diphosphate: step 9/9.</text>
</comment>
<dbReference type="InterPro" id="IPR022695">
    <property type="entry name" value="Histidinol_DH_monofunct"/>
</dbReference>
<keyword evidence="7 13" id="KW-0862">Zinc</keyword>
<evidence type="ECO:0000256" key="3">
    <source>
        <dbReference type="ARBA" id="ARBA00010178"/>
    </source>
</evidence>
<sequence>MKIISITNKKQFLNKIGTKNSSKYQKIVESILKDVKKNGDTALKKYEKKFGAGKISSLRVSKREIDNAYSKVSTRDISAIKLAKSRLSKAESAVKRQFKDITIKFNGTKLSKSFVPIDSVGCYVPGGSARYPSSAIMSVIPAKIAGVKRIVIVSPPDSSGNIDPLTIVAADVCGATEIYKTGGAQSIAALTYGTRTIKKVDKIVGPGGSFVTLAKYLVSNNVSIDMIAGPTELGVIIDSEGDVELAALDLISQAEHSSDTFCYALTTSNSIAKRIQSSVNSKLKNMQRSNIVKSSLESNGFIGVGKTSDIIEIANELAPEHLEIISKNVKKWNKIKNPGLILSGKNSPSSASDYLLGSNHILPTNRFGKTRGSLSVLDFVKLLTKIETSKKDLQKISKSLENFTLAEGLPNHYEAVRGRLL</sequence>
<dbReference type="STRING" id="1582439.NPIRD3C_0090"/>
<feature type="binding site" evidence="13">
    <location>
        <position position="256"/>
    </location>
    <ligand>
        <name>Zn(2+)</name>
        <dbReference type="ChEBI" id="CHEBI:29105"/>
    </ligand>
</feature>
<dbReference type="NCBIfam" id="TIGR00069">
    <property type="entry name" value="hisD"/>
    <property type="match status" value="1"/>
</dbReference>
<dbReference type="PROSITE" id="PS00611">
    <property type="entry name" value="HISOL_DEHYDROGENASE"/>
    <property type="match status" value="1"/>
</dbReference>
<dbReference type="SUPFAM" id="SSF53720">
    <property type="entry name" value="ALDH-like"/>
    <property type="match status" value="1"/>
</dbReference>
<evidence type="ECO:0000256" key="12">
    <source>
        <dbReference type="PIRSR" id="PIRSR000099-3"/>
    </source>
</evidence>
<feature type="binding site" evidence="12">
    <location>
        <position position="321"/>
    </location>
    <ligand>
        <name>substrate</name>
    </ligand>
</feature>
<evidence type="ECO:0000256" key="6">
    <source>
        <dbReference type="ARBA" id="ARBA00022723"/>
    </source>
</evidence>
<dbReference type="UniPathway" id="UPA00031">
    <property type="reaction ID" value="UER00014"/>
</dbReference>
<comment type="function">
    <text evidence="1 10">Catalyzes the sequential NAD-dependent oxidations of L-histidinol to L-histidinaldehyde and then to L-histidine.</text>
</comment>
<dbReference type="OrthoDB" id="36308at2157"/>
<accession>A0A0C5BT39</accession>
<dbReference type="GO" id="GO:0005737">
    <property type="term" value="C:cytoplasm"/>
    <property type="evidence" value="ECO:0007669"/>
    <property type="project" value="TreeGrafter"/>
</dbReference>
<keyword evidence="10" id="KW-0028">Amino-acid biosynthesis</keyword>
<dbReference type="InterPro" id="IPR001692">
    <property type="entry name" value="Histidinol_DH_CS"/>
</dbReference>
<evidence type="ECO:0000256" key="9">
    <source>
        <dbReference type="ARBA" id="ARBA00049489"/>
    </source>
</evidence>
<dbReference type="Gene3D" id="3.40.50.1980">
    <property type="entry name" value="Nitrogenase molybdenum iron protein domain"/>
    <property type="match status" value="2"/>
</dbReference>
<dbReference type="GeneID" id="41599264"/>
<dbReference type="PATRIC" id="fig|1582439.9.peg.90"/>
<dbReference type="EMBL" id="CP010868">
    <property type="protein sequence ID" value="AJM91314.1"/>
    <property type="molecule type" value="Genomic_DNA"/>
</dbReference>
<evidence type="ECO:0000256" key="13">
    <source>
        <dbReference type="PIRSR" id="PIRSR000099-4"/>
    </source>
</evidence>
<feature type="binding site" evidence="13">
    <location>
        <position position="353"/>
    </location>
    <ligand>
        <name>Zn(2+)</name>
        <dbReference type="ChEBI" id="CHEBI:29105"/>
    </ligand>
</feature>
<dbReference type="PANTHER" id="PTHR21256:SF2">
    <property type="entry name" value="HISTIDINE BIOSYNTHESIS TRIFUNCTIONAL PROTEIN"/>
    <property type="match status" value="1"/>
</dbReference>
<dbReference type="CDD" id="cd06572">
    <property type="entry name" value="Histidinol_dh"/>
    <property type="match status" value="1"/>
</dbReference>
<dbReference type="KEGG" id="nid:NPIRD3C_0090"/>
<feature type="binding site" evidence="12">
    <location>
        <position position="231"/>
    </location>
    <ligand>
        <name>substrate</name>
    </ligand>
</feature>
<comment type="similarity">
    <text evidence="3 10 14">Belongs to the histidinol dehydrogenase family.</text>
</comment>
<dbReference type="GO" id="GO:0051287">
    <property type="term" value="F:NAD binding"/>
    <property type="evidence" value="ECO:0007669"/>
    <property type="project" value="InterPro"/>
</dbReference>
<reference evidence="16" key="1">
    <citation type="submission" date="2015-02" db="EMBL/GenBank/DDBJ databases">
        <title>Characterization of two novel Thaumarchaeota isolated from the Northern Adriatic Sea.</title>
        <authorList>
            <person name="Bayer B."/>
            <person name="Vojvoda J."/>
            <person name="Offre P."/>
            <person name="Srivastava A."/>
            <person name="Elisabeth N."/>
            <person name="Garcia J.A.L."/>
            <person name="Schleper C."/>
            <person name="Herndl G.J."/>
        </authorList>
    </citation>
    <scope>NUCLEOTIDE SEQUENCE [LARGE SCALE GENOMIC DNA]</scope>
    <source>
        <strain evidence="16">D3C</strain>
    </source>
</reference>
<reference evidence="15 16" key="3">
    <citation type="journal article" date="2019" name="Int. J. Syst. Evol. Microbiol.">
        <title>Nitrosopumilus adriaticus sp. nov. and Nitrosopumilus piranensis sp. nov., two ammonia-oxidizing archaea from the Adriatic Sea and members of the class Nitrososphaeria.</title>
        <authorList>
            <person name="Bayer B."/>
            <person name="Vojvoda J."/>
            <person name="Reinthaler T."/>
            <person name="Reyes C."/>
            <person name="Pinto M."/>
            <person name="Herndl G.J."/>
        </authorList>
    </citation>
    <scope>NUCLEOTIDE SEQUENCE [LARGE SCALE GENOMIC DNA]</scope>
    <source>
        <strain evidence="15 16">D3C</strain>
    </source>
</reference>
<organism evidence="15 16">
    <name type="scientific">Nitrosopumilus piranensis</name>
    <dbReference type="NCBI Taxonomy" id="1582439"/>
    <lineage>
        <taxon>Archaea</taxon>
        <taxon>Nitrososphaerota</taxon>
        <taxon>Nitrososphaeria</taxon>
        <taxon>Nitrosopumilales</taxon>
        <taxon>Nitrosopumilaceae</taxon>
        <taxon>Nitrosopumilus</taxon>
    </lineage>
</organism>
<feature type="active site" description="Proton acceptor" evidence="11">
    <location>
        <position position="321"/>
    </location>
</feature>
<keyword evidence="16" id="KW-1185">Reference proteome</keyword>
<dbReference type="EC" id="1.1.1.23" evidence="4 10"/>
<evidence type="ECO:0000256" key="2">
    <source>
        <dbReference type="ARBA" id="ARBA00004940"/>
    </source>
</evidence>
<dbReference type="AlphaFoldDB" id="A0A0C5BT39"/>
<reference evidence="15 16" key="2">
    <citation type="journal article" date="2016" name="ISME J.">
        <title>Physiological and genomic characterization of two novel marine thaumarchaeal strains indicates niche differentiation.</title>
        <authorList>
            <person name="Bayer B."/>
            <person name="Vojvoda J."/>
            <person name="Offre P."/>
            <person name="Alves R.J."/>
            <person name="Elisabeth N.H."/>
            <person name="Garcia J.A."/>
            <person name="Volland J.M."/>
            <person name="Srivastava A."/>
            <person name="Schleper C."/>
            <person name="Herndl G.J."/>
        </authorList>
    </citation>
    <scope>NUCLEOTIDE SEQUENCE [LARGE SCALE GENOMIC DNA]</scope>
    <source>
        <strain evidence="15 16">D3C</strain>
    </source>
</reference>
<feature type="active site" description="Proton acceptor" evidence="11">
    <location>
        <position position="320"/>
    </location>
</feature>
<evidence type="ECO:0000313" key="15">
    <source>
        <dbReference type="EMBL" id="AJM91314.1"/>
    </source>
</evidence>
<feature type="binding site" evidence="12">
    <location>
        <position position="412"/>
    </location>
    <ligand>
        <name>substrate</name>
    </ligand>
</feature>
<evidence type="ECO:0000256" key="11">
    <source>
        <dbReference type="PIRSR" id="PIRSR000099-1"/>
    </source>
</evidence>
<feature type="binding site" evidence="12">
    <location>
        <position position="407"/>
    </location>
    <ligand>
        <name>substrate</name>
    </ligand>
</feature>
<feature type="binding site" evidence="13">
    <location>
        <position position="253"/>
    </location>
    <ligand>
        <name>Zn(2+)</name>
        <dbReference type="ChEBI" id="CHEBI:29105"/>
    </ligand>
</feature>
<evidence type="ECO:0000256" key="14">
    <source>
        <dbReference type="RuleBase" id="RU004175"/>
    </source>
</evidence>
<dbReference type="GO" id="GO:0000105">
    <property type="term" value="P:L-histidine biosynthetic process"/>
    <property type="evidence" value="ECO:0007669"/>
    <property type="project" value="UniProtKB-UniRule"/>
</dbReference>
<dbReference type="GO" id="GO:0046872">
    <property type="term" value="F:metal ion binding"/>
    <property type="evidence" value="ECO:0007669"/>
    <property type="project" value="UniProtKB-KW"/>
</dbReference>
<feature type="binding site" evidence="12">
    <location>
        <position position="253"/>
    </location>
    <ligand>
        <name>substrate</name>
    </ligand>
</feature>
<dbReference type="FunFam" id="3.40.50.1980:FF:000001">
    <property type="entry name" value="Histidinol dehydrogenase"/>
    <property type="match status" value="1"/>
</dbReference>
<dbReference type="RefSeq" id="WP_148702340.1">
    <property type="nucleotide sequence ID" value="NZ_CP010868.1"/>
</dbReference>
<evidence type="ECO:0000256" key="10">
    <source>
        <dbReference type="PIRNR" id="PIRNR000099"/>
    </source>
</evidence>
<dbReference type="PRINTS" id="PR00083">
    <property type="entry name" value="HOLDHDRGNASE"/>
</dbReference>
<evidence type="ECO:0000256" key="5">
    <source>
        <dbReference type="ARBA" id="ARBA00016531"/>
    </source>
</evidence>
<feature type="binding site" evidence="12">
    <location>
        <position position="256"/>
    </location>
    <ligand>
        <name>substrate</name>
    </ligand>
</feature>
<keyword evidence="8 10" id="KW-0560">Oxidoreductase</keyword>
<keyword evidence="6 13" id="KW-0479">Metal-binding</keyword>
<dbReference type="HOGENOM" id="CLU_006732_3_0_2"/>
<dbReference type="GO" id="GO:0004399">
    <property type="term" value="F:histidinol dehydrogenase activity"/>
    <property type="evidence" value="ECO:0007669"/>
    <property type="project" value="UniProtKB-UniRule"/>
</dbReference>
<gene>
    <name evidence="15" type="primary">hisD</name>
    <name evidence="15" type="ORF">NPIRD3C_0090</name>
</gene>
<evidence type="ECO:0000256" key="1">
    <source>
        <dbReference type="ARBA" id="ARBA00003850"/>
    </source>
</evidence>
<dbReference type="Pfam" id="PF00815">
    <property type="entry name" value="Histidinol_dh"/>
    <property type="match status" value="1"/>
</dbReference>
<protein>
    <recommendedName>
        <fullName evidence="5 10">Histidinol dehydrogenase</fullName>
        <shortName evidence="10">HDH</shortName>
        <ecNumber evidence="4 10">1.1.1.23</ecNumber>
    </recommendedName>
</protein>
<dbReference type="PANTHER" id="PTHR21256">
    <property type="entry name" value="HISTIDINOL DEHYDROGENASE HDH"/>
    <property type="match status" value="1"/>
</dbReference>
<keyword evidence="10" id="KW-0520">NAD</keyword>
<dbReference type="Gene3D" id="1.20.5.1300">
    <property type="match status" value="1"/>
</dbReference>
<dbReference type="InterPro" id="IPR016161">
    <property type="entry name" value="Ald_DH/histidinol_DH"/>
</dbReference>
<dbReference type="InterPro" id="IPR012131">
    <property type="entry name" value="Hstdl_DH"/>
</dbReference>
<feature type="binding site" evidence="12">
    <location>
        <position position="353"/>
    </location>
    <ligand>
        <name>substrate</name>
    </ligand>
</feature>
<evidence type="ECO:0000256" key="4">
    <source>
        <dbReference type="ARBA" id="ARBA00012965"/>
    </source>
</evidence>
<feature type="binding site" evidence="13">
    <location>
        <position position="412"/>
    </location>
    <ligand>
        <name>Zn(2+)</name>
        <dbReference type="ChEBI" id="CHEBI:29105"/>
    </ligand>
</feature>
<name>A0A0C5BT39_9ARCH</name>
<comment type="catalytic activity">
    <reaction evidence="9 10">
        <text>L-histidinol + 2 NAD(+) + H2O = L-histidine + 2 NADH + 3 H(+)</text>
        <dbReference type="Rhea" id="RHEA:20641"/>
        <dbReference type="ChEBI" id="CHEBI:15377"/>
        <dbReference type="ChEBI" id="CHEBI:15378"/>
        <dbReference type="ChEBI" id="CHEBI:57540"/>
        <dbReference type="ChEBI" id="CHEBI:57595"/>
        <dbReference type="ChEBI" id="CHEBI:57699"/>
        <dbReference type="ChEBI" id="CHEBI:57945"/>
        <dbReference type="EC" id="1.1.1.23"/>
    </reaction>
</comment>
<keyword evidence="10" id="KW-0368">Histidine biosynthesis</keyword>
<evidence type="ECO:0000256" key="7">
    <source>
        <dbReference type="ARBA" id="ARBA00022833"/>
    </source>
</evidence>
<evidence type="ECO:0000313" key="16">
    <source>
        <dbReference type="Proteomes" id="UP000032027"/>
    </source>
</evidence>
<comment type="cofactor">
    <cofactor evidence="13">
        <name>Zn(2+)</name>
        <dbReference type="ChEBI" id="CHEBI:29105"/>
    </cofactor>
    <text evidence="13">Binds 1 zinc ion per subunit.</text>
</comment>
<dbReference type="FunFam" id="3.40.50.1980:FF:000026">
    <property type="entry name" value="Histidinol dehydrogenase"/>
    <property type="match status" value="1"/>
</dbReference>